<accession>A0AAD5MH77</accession>
<evidence type="ECO:0000313" key="1">
    <source>
        <dbReference type="EMBL" id="KAJ1357995.1"/>
    </source>
</evidence>
<comment type="caution">
    <text evidence="1">The sequence shown here is derived from an EMBL/GenBank/DDBJ whole genome shotgun (WGS) entry which is preliminary data.</text>
</comment>
<dbReference type="EMBL" id="JAHQIW010003276">
    <property type="protein sequence ID" value="KAJ1357995.1"/>
    <property type="molecule type" value="Genomic_DNA"/>
</dbReference>
<gene>
    <name evidence="1" type="ORF">KIN20_016291</name>
</gene>
<keyword evidence="2" id="KW-1185">Reference proteome</keyword>
<protein>
    <submittedName>
        <fullName evidence="1">Uncharacterized protein</fullName>
    </submittedName>
</protein>
<dbReference type="Proteomes" id="UP001196413">
    <property type="component" value="Unassembled WGS sequence"/>
</dbReference>
<dbReference type="AlphaFoldDB" id="A0AAD5MH77"/>
<name>A0AAD5MH77_PARTN</name>
<evidence type="ECO:0000313" key="2">
    <source>
        <dbReference type="Proteomes" id="UP001196413"/>
    </source>
</evidence>
<organism evidence="1 2">
    <name type="scientific">Parelaphostrongylus tenuis</name>
    <name type="common">Meningeal worm</name>
    <dbReference type="NCBI Taxonomy" id="148309"/>
    <lineage>
        <taxon>Eukaryota</taxon>
        <taxon>Metazoa</taxon>
        <taxon>Ecdysozoa</taxon>
        <taxon>Nematoda</taxon>
        <taxon>Chromadorea</taxon>
        <taxon>Rhabditida</taxon>
        <taxon>Rhabditina</taxon>
        <taxon>Rhabditomorpha</taxon>
        <taxon>Strongyloidea</taxon>
        <taxon>Metastrongylidae</taxon>
        <taxon>Parelaphostrongylus</taxon>
    </lineage>
</organism>
<reference evidence="1" key="1">
    <citation type="submission" date="2021-06" db="EMBL/GenBank/DDBJ databases">
        <title>Parelaphostrongylus tenuis whole genome reference sequence.</title>
        <authorList>
            <person name="Garwood T.J."/>
            <person name="Larsen P.A."/>
            <person name="Fountain-Jones N.M."/>
            <person name="Garbe J.R."/>
            <person name="Macchietto M.G."/>
            <person name="Kania S.A."/>
            <person name="Gerhold R.W."/>
            <person name="Richards J.E."/>
            <person name="Wolf T.M."/>
        </authorList>
    </citation>
    <scope>NUCLEOTIDE SEQUENCE</scope>
    <source>
        <strain evidence="1">MNPRO001-30</strain>
        <tissue evidence="1">Meninges</tissue>
    </source>
</reference>
<proteinExistence type="predicted"/>
<sequence>MADLKKKLTQRHRSSRSLRVTARRAAQNFNAVVNVLIGQLPRSIRWGCLILPYAPTPPITVFQMSRRMTSKTRLFQLQFPTEGRIRISVKPRGLASRSTIVQNA</sequence>